<keyword evidence="3" id="KW-1185">Reference proteome</keyword>
<evidence type="ECO:0000259" key="1">
    <source>
        <dbReference type="Pfam" id="PF00501"/>
    </source>
</evidence>
<dbReference type="EMBL" id="FMYP01000028">
    <property type="protein sequence ID" value="SDC36341.1"/>
    <property type="molecule type" value="Genomic_DNA"/>
</dbReference>
<dbReference type="Pfam" id="PF00501">
    <property type="entry name" value="AMP-binding"/>
    <property type="match status" value="1"/>
</dbReference>
<dbReference type="AlphaFoldDB" id="A0A1G6KZT7"/>
<dbReference type="InterPro" id="IPR020845">
    <property type="entry name" value="AMP-binding_CS"/>
</dbReference>
<name>A0A1G6KZT7_9BACT</name>
<dbReference type="Gene3D" id="3.30.300.30">
    <property type="match status" value="1"/>
</dbReference>
<dbReference type="InterPro" id="IPR045851">
    <property type="entry name" value="AMP-bd_C_sf"/>
</dbReference>
<dbReference type="Gene3D" id="3.40.50.12780">
    <property type="entry name" value="N-terminal domain of ligase-like"/>
    <property type="match status" value="1"/>
</dbReference>
<proteinExistence type="predicted"/>
<evidence type="ECO:0000313" key="3">
    <source>
        <dbReference type="Proteomes" id="UP000199452"/>
    </source>
</evidence>
<dbReference type="SUPFAM" id="SSF56801">
    <property type="entry name" value="Acetyl-CoA synthetase-like"/>
    <property type="match status" value="1"/>
</dbReference>
<feature type="domain" description="AMP-dependent synthetase/ligase" evidence="1">
    <location>
        <begin position="13"/>
        <end position="408"/>
    </location>
</feature>
<dbReference type="InterPro" id="IPR042099">
    <property type="entry name" value="ANL_N_sf"/>
</dbReference>
<reference evidence="2 3" key="1">
    <citation type="submission" date="2016-09" db="EMBL/GenBank/DDBJ databases">
        <authorList>
            <person name="Capua I."/>
            <person name="De Benedictis P."/>
            <person name="Joannis T."/>
            <person name="Lombin L.H."/>
            <person name="Cattoli G."/>
        </authorList>
    </citation>
    <scope>NUCLEOTIDE SEQUENCE [LARGE SCALE GENOMIC DNA]</scope>
    <source>
        <strain evidence="2 3">A7P-90m</strain>
    </source>
</reference>
<dbReference type="STRING" id="1640674.SAMN05216323_10282"/>
<protein>
    <submittedName>
        <fullName evidence="2">Long-chain acyl-CoA synthetase</fullName>
    </submittedName>
</protein>
<dbReference type="OrthoDB" id="9778383at2"/>
<dbReference type="GO" id="GO:0016405">
    <property type="term" value="F:CoA-ligase activity"/>
    <property type="evidence" value="ECO:0007669"/>
    <property type="project" value="TreeGrafter"/>
</dbReference>
<sequence length="553" mass="61800">MIAQNFIKEYIEKSLQENWNSPAFSDYQGKTIPFSTVAKDVVRIHQMLEMWGIKPGDKVALVGRNSSSWATSYLAIISYGAVVVPVLADFAVADIHHIINHSDSKILFTSDQIWENIDESSMPHLTAIFSLTQFNLLVSRNDDATNQLKSEVDNLTKKLEELTPNDINFREISNDKLGVISYTSGTTGFSKGVMLPLNSLAANVLFGHNNIPLQAGDKIVSFLPLAHAYGCAFEFLWPFSVGCHITFLTKTPAPKTIIQAFEQVRPKLILTVPLIMEKIYKKQILPTLNKQPMKLLLNVPLLDKKIYQQINKKLSEVFGGNFMQVIIGGAPLNSEVEDFLKKIKFPFTVGFGMTECGPLISYAAWADNPQGACGKILPTLSVKIDSADPFVEVGEIMVKGENVMMGYYKNPEATNSAITSDGWLRTGDLGLIDSENYIYIKGRSKSMILGPSGQNIYPEEIEAKLNNMPYIQESLVVEKNNRLVALIYPDYETADEAGLNAEDLALIMEENKKILNSVLPAFMQIQKTKLYPEEFEKTPKKSIKRFLYLSVEI</sequence>
<dbReference type="PANTHER" id="PTHR24096:SF420">
    <property type="entry name" value="LONG-CHAIN-FATTY-ACID--COA LIGASE-RELATED"/>
    <property type="match status" value="1"/>
</dbReference>
<gene>
    <name evidence="2" type="ORF">SAMN05216323_10282</name>
</gene>
<organism evidence="2 3">
    <name type="scientific">Williamwhitmania taraxaci</name>
    <dbReference type="NCBI Taxonomy" id="1640674"/>
    <lineage>
        <taxon>Bacteria</taxon>
        <taxon>Pseudomonadati</taxon>
        <taxon>Bacteroidota</taxon>
        <taxon>Bacteroidia</taxon>
        <taxon>Bacteroidales</taxon>
        <taxon>Williamwhitmaniaceae</taxon>
        <taxon>Williamwhitmania</taxon>
    </lineage>
</organism>
<dbReference type="Proteomes" id="UP000199452">
    <property type="component" value="Unassembled WGS sequence"/>
</dbReference>
<accession>A0A1G6KZT7</accession>
<dbReference type="InterPro" id="IPR000873">
    <property type="entry name" value="AMP-dep_synth/lig_dom"/>
</dbReference>
<evidence type="ECO:0000313" key="2">
    <source>
        <dbReference type="EMBL" id="SDC36341.1"/>
    </source>
</evidence>
<dbReference type="PROSITE" id="PS00455">
    <property type="entry name" value="AMP_BINDING"/>
    <property type="match status" value="1"/>
</dbReference>
<dbReference type="PANTHER" id="PTHR24096">
    <property type="entry name" value="LONG-CHAIN-FATTY-ACID--COA LIGASE"/>
    <property type="match status" value="1"/>
</dbReference>